<organism evidence="2 3">
    <name type="scientific">Rhodococcus navarretei</name>
    <dbReference type="NCBI Taxonomy" id="3128981"/>
    <lineage>
        <taxon>Bacteria</taxon>
        <taxon>Bacillati</taxon>
        <taxon>Actinomycetota</taxon>
        <taxon>Actinomycetes</taxon>
        <taxon>Mycobacteriales</taxon>
        <taxon>Nocardiaceae</taxon>
        <taxon>Rhodococcus</taxon>
    </lineage>
</organism>
<gene>
    <name evidence="2" type="ORF">AABD04_07990</name>
</gene>
<keyword evidence="1" id="KW-0812">Transmembrane</keyword>
<protein>
    <submittedName>
        <fullName evidence="2">Uncharacterized protein</fullName>
    </submittedName>
</protein>
<reference evidence="2 3" key="1">
    <citation type="submission" date="2024-03" db="EMBL/GenBank/DDBJ databases">
        <title>Rhodococcus navarretei sp. nov. and Pseudarthrobacter quantumdoti sp. nov., two new species with the ability to biosynthesize Quantum Dots isolated from soil samples at Union Glacier, Antarctica.</title>
        <authorList>
            <person name="Vargas M."/>
        </authorList>
    </citation>
    <scope>NUCLEOTIDE SEQUENCE [LARGE SCALE GENOMIC DNA]</scope>
    <source>
        <strain evidence="2 3">EXRC-4A-4</strain>
    </source>
</reference>
<feature type="transmembrane region" description="Helical" evidence="1">
    <location>
        <begin position="61"/>
        <end position="78"/>
    </location>
</feature>
<feature type="transmembrane region" description="Helical" evidence="1">
    <location>
        <begin position="105"/>
        <end position="125"/>
    </location>
</feature>
<feature type="transmembrane region" description="Helical" evidence="1">
    <location>
        <begin position="131"/>
        <end position="151"/>
    </location>
</feature>
<evidence type="ECO:0000313" key="2">
    <source>
        <dbReference type="EMBL" id="MEK8070786.1"/>
    </source>
</evidence>
<evidence type="ECO:0000256" key="1">
    <source>
        <dbReference type="SAM" id="Phobius"/>
    </source>
</evidence>
<keyword evidence="3" id="KW-1185">Reference proteome</keyword>
<comment type="caution">
    <text evidence="2">The sequence shown here is derived from an EMBL/GenBank/DDBJ whole genome shotgun (WGS) entry which is preliminary data.</text>
</comment>
<proteinExistence type="predicted"/>
<sequence length="271" mass="30264">MTTGDTVHTDDPRASGLAEYVHENRIDIKFIAGLLFLEFFAFAISFGAIQSMVAESSISSFWGVLIGLMIGLTPAMRISHRAGRSTGQAVYRTTTGSSVRYKHGVFRLCLVIMVLAGTGLMWLGLQDGIRGETVVGVVFTIPFVVLSVGLIRGGRRRPRIELTREGVIQEGYGFRKIIPWEALKDAVLKPKWPPELELRAPILGSFEHAKLTRLKLDEQPIFFPGALIDCRFFDVHPVVLTRWIRLYLDHPKLRHELGTDAATERLANLLP</sequence>
<evidence type="ECO:0000313" key="3">
    <source>
        <dbReference type="Proteomes" id="UP001456513"/>
    </source>
</evidence>
<name>A0ABU9CVI2_9NOCA</name>
<dbReference type="RefSeq" id="WP_341440801.1">
    <property type="nucleotide sequence ID" value="NZ_JBBPCN010000001.1"/>
</dbReference>
<keyword evidence="1" id="KW-1133">Transmembrane helix</keyword>
<feature type="transmembrane region" description="Helical" evidence="1">
    <location>
        <begin position="30"/>
        <end position="49"/>
    </location>
</feature>
<dbReference type="Proteomes" id="UP001456513">
    <property type="component" value="Unassembled WGS sequence"/>
</dbReference>
<accession>A0ABU9CVI2</accession>
<dbReference type="EMBL" id="JBBPCN010000001">
    <property type="protein sequence ID" value="MEK8070786.1"/>
    <property type="molecule type" value="Genomic_DNA"/>
</dbReference>
<keyword evidence="1" id="KW-0472">Membrane</keyword>